<evidence type="ECO:0000256" key="6">
    <source>
        <dbReference type="ARBA" id="ARBA00022989"/>
    </source>
</evidence>
<evidence type="ECO:0000256" key="2">
    <source>
        <dbReference type="ARBA" id="ARBA00009977"/>
    </source>
</evidence>
<evidence type="ECO:0000313" key="10">
    <source>
        <dbReference type="EMBL" id="KAI5064613.1"/>
    </source>
</evidence>
<protein>
    <submittedName>
        <fullName evidence="10">Uncharacterized protein</fullName>
    </submittedName>
</protein>
<evidence type="ECO:0000256" key="5">
    <source>
        <dbReference type="ARBA" id="ARBA00022970"/>
    </source>
</evidence>
<organism evidence="10 11">
    <name type="scientific">Adiantum capillus-veneris</name>
    <name type="common">Maidenhair fern</name>
    <dbReference type="NCBI Taxonomy" id="13818"/>
    <lineage>
        <taxon>Eukaryota</taxon>
        <taxon>Viridiplantae</taxon>
        <taxon>Streptophyta</taxon>
        <taxon>Embryophyta</taxon>
        <taxon>Tracheophyta</taxon>
        <taxon>Polypodiopsida</taxon>
        <taxon>Polypodiidae</taxon>
        <taxon>Polypodiales</taxon>
        <taxon>Pteridineae</taxon>
        <taxon>Pteridaceae</taxon>
        <taxon>Vittarioideae</taxon>
        <taxon>Adiantum</taxon>
    </lineage>
</organism>
<evidence type="ECO:0000256" key="9">
    <source>
        <dbReference type="SAM" id="Phobius"/>
    </source>
</evidence>
<dbReference type="EMBL" id="JABFUD020000020">
    <property type="protein sequence ID" value="KAI5064613.1"/>
    <property type="molecule type" value="Genomic_DNA"/>
</dbReference>
<keyword evidence="6 9" id="KW-1133">Transmembrane helix</keyword>
<evidence type="ECO:0000256" key="1">
    <source>
        <dbReference type="ARBA" id="ARBA00004167"/>
    </source>
</evidence>
<proteinExistence type="inferred from homology"/>
<comment type="similarity">
    <text evidence="2">Belongs to the GLUTAMINE DUMPER 1 (TC 9.B.60) family.</text>
</comment>
<dbReference type="InterPro" id="IPR040359">
    <property type="entry name" value="GDU"/>
</dbReference>
<sequence>MMMMRSSRILQQQRPDPCLHSSLHKLGTMMAQNASSAACQHAYGYVRRHHEGGSPIPYLLAGLAAMLALIAISLFILACSYWKLVGCVEQHAAARAANYSTTSPATTQNNNNNTAGSGHAPQLMQDESCTKLVVIMAGHDKPTFIAQPVGIVFESTPSSTPPMKV</sequence>
<dbReference type="GO" id="GO:0006865">
    <property type="term" value="P:amino acid transport"/>
    <property type="evidence" value="ECO:0007669"/>
    <property type="project" value="UniProtKB-KW"/>
</dbReference>
<keyword evidence="3" id="KW-0813">Transport</keyword>
<dbReference type="GO" id="GO:0016020">
    <property type="term" value="C:membrane"/>
    <property type="evidence" value="ECO:0007669"/>
    <property type="project" value="UniProtKB-SubCell"/>
</dbReference>
<name>A0A9D4Z6Y7_ADICA</name>
<keyword evidence="11" id="KW-1185">Reference proteome</keyword>
<reference evidence="10" key="1">
    <citation type="submission" date="2021-01" db="EMBL/GenBank/DDBJ databases">
        <title>Adiantum capillus-veneris genome.</title>
        <authorList>
            <person name="Fang Y."/>
            <person name="Liao Q."/>
        </authorList>
    </citation>
    <scope>NUCLEOTIDE SEQUENCE</scope>
    <source>
        <strain evidence="10">H3</strain>
        <tissue evidence="10">Leaf</tissue>
    </source>
</reference>
<gene>
    <name evidence="10" type="ORF">GOP47_0021283</name>
</gene>
<evidence type="ECO:0000256" key="4">
    <source>
        <dbReference type="ARBA" id="ARBA00022692"/>
    </source>
</evidence>
<keyword evidence="4 9" id="KW-0812">Transmembrane</keyword>
<keyword evidence="5" id="KW-0029">Amino-acid transport</keyword>
<dbReference type="OrthoDB" id="770444at2759"/>
<evidence type="ECO:0000313" key="11">
    <source>
        <dbReference type="Proteomes" id="UP000886520"/>
    </source>
</evidence>
<feature type="compositionally biased region" description="Low complexity" evidence="8">
    <location>
        <begin position="100"/>
        <end position="115"/>
    </location>
</feature>
<dbReference type="PANTHER" id="PTHR33228">
    <property type="entry name" value="PROTEIN GLUTAMINE DUMPER 4-RELATED"/>
    <property type="match status" value="1"/>
</dbReference>
<dbReference type="AlphaFoldDB" id="A0A9D4Z6Y7"/>
<feature type="region of interest" description="Disordered" evidence="8">
    <location>
        <begin position="100"/>
        <end position="121"/>
    </location>
</feature>
<comment type="caution">
    <text evidence="10">The sequence shown here is derived from an EMBL/GenBank/DDBJ whole genome shotgun (WGS) entry which is preliminary data.</text>
</comment>
<dbReference type="GO" id="GO:0080143">
    <property type="term" value="P:regulation of amino acid export"/>
    <property type="evidence" value="ECO:0007669"/>
    <property type="project" value="InterPro"/>
</dbReference>
<comment type="subcellular location">
    <subcellularLocation>
        <location evidence="1">Membrane</location>
        <topology evidence="1">Single-pass membrane protein</topology>
    </subcellularLocation>
</comment>
<keyword evidence="7 9" id="KW-0472">Membrane</keyword>
<dbReference type="PANTHER" id="PTHR33228:SF77">
    <property type="entry name" value="PROTEIN GLUTAMINE DUMPER 2"/>
    <property type="match status" value="1"/>
</dbReference>
<evidence type="ECO:0000256" key="8">
    <source>
        <dbReference type="SAM" id="MobiDB-lite"/>
    </source>
</evidence>
<accession>A0A9D4Z6Y7</accession>
<evidence type="ECO:0000256" key="3">
    <source>
        <dbReference type="ARBA" id="ARBA00022448"/>
    </source>
</evidence>
<dbReference type="Proteomes" id="UP000886520">
    <property type="component" value="Chromosome 20"/>
</dbReference>
<feature type="transmembrane region" description="Helical" evidence="9">
    <location>
        <begin position="56"/>
        <end position="78"/>
    </location>
</feature>
<evidence type="ECO:0000256" key="7">
    <source>
        <dbReference type="ARBA" id="ARBA00023136"/>
    </source>
</evidence>